<dbReference type="SUPFAM" id="SSF54695">
    <property type="entry name" value="POZ domain"/>
    <property type="match status" value="1"/>
</dbReference>
<dbReference type="Proteomes" id="UP001283361">
    <property type="component" value="Unassembled WGS sequence"/>
</dbReference>
<evidence type="ECO:0000256" key="2">
    <source>
        <dbReference type="ARBA" id="ARBA00022737"/>
    </source>
</evidence>
<keyword evidence="1" id="KW-0880">Kelch repeat</keyword>
<dbReference type="AlphaFoldDB" id="A0AAE0YAD4"/>
<evidence type="ECO:0000313" key="4">
    <source>
        <dbReference type="EMBL" id="KAK3738638.1"/>
    </source>
</evidence>
<dbReference type="PANTHER" id="PTHR24412">
    <property type="entry name" value="KELCH PROTEIN"/>
    <property type="match status" value="1"/>
</dbReference>
<evidence type="ECO:0000259" key="3">
    <source>
        <dbReference type="PROSITE" id="PS50097"/>
    </source>
</evidence>
<dbReference type="InterPro" id="IPR000210">
    <property type="entry name" value="BTB/POZ_dom"/>
</dbReference>
<dbReference type="InterPro" id="IPR011705">
    <property type="entry name" value="BACK"/>
</dbReference>
<evidence type="ECO:0000313" key="5">
    <source>
        <dbReference type="Proteomes" id="UP001283361"/>
    </source>
</evidence>
<dbReference type="InterPro" id="IPR011333">
    <property type="entry name" value="SKP1/BTB/POZ_sf"/>
</dbReference>
<dbReference type="Gene3D" id="3.30.710.10">
    <property type="entry name" value="Potassium Channel Kv1.1, Chain A"/>
    <property type="match status" value="1"/>
</dbReference>
<dbReference type="Pfam" id="PF00651">
    <property type="entry name" value="BTB"/>
    <property type="match status" value="1"/>
</dbReference>
<dbReference type="SUPFAM" id="SSF117281">
    <property type="entry name" value="Kelch motif"/>
    <property type="match status" value="1"/>
</dbReference>
<proteinExistence type="predicted"/>
<dbReference type="EMBL" id="JAWDGP010006588">
    <property type="protein sequence ID" value="KAK3738638.1"/>
    <property type="molecule type" value="Genomic_DNA"/>
</dbReference>
<dbReference type="Gene3D" id="1.25.40.420">
    <property type="match status" value="1"/>
</dbReference>
<comment type="caution">
    <text evidence="4">The sequence shown here is derived from an EMBL/GenBank/DDBJ whole genome shotgun (WGS) entry which is preliminary data.</text>
</comment>
<dbReference type="CDD" id="cd18186">
    <property type="entry name" value="BTB_POZ_ZBTB_KLHL-like"/>
    <property type="match status" value="1"/>
</dbReference>
<organism evidence="4 5">
    <name type="scientific">Elysia crispata</name>
    <name type="common">lettuce slug</name>
    <dbReference type="NCBI Taxonomy" id="231223"/>
    <lineage>
        <taxon>Eukaryota</taxon>
        <taxon>Metazoa</taxon>
        <taxon>Spiralia</taxon>
        <taxon>Lophotrochozoa</taxon>
        <taxon>Mollusca</taxon>
        <taxon>Gastropoda</taxon>
        <taxon>Heterobranchia</taxon>
        <taxon>Euthyneura</taxon>
        <taxon>Panpulmonata</taxon>
        <taxon>Sacoglossa</taxon>
        <taxon>Placobranchoidea</taxon>
        <taxon>Plakobranchidae</taxon>
        <taxon>Elysia</taxon>
    </lineage>
</organism>
<dbReference type="PROSITE" id="PS50097">
    <property type="entry name" value="BTB"/>
    <property type="match status" value="1"/>
</dbReference>
<keyword evidence="5" id="KW-1185">Reference proteome</keyword>
<keyword evidence="2" id="KW-0677">Repeat</keyword>
<dbReference type="SMART" id="SM00225">
    <property type="entry name" value="BTB"/>
    <property type="match status" value="1"/>
</dbReference>
<dbReference type="InterPro" id="IPR015915">
    <property type="entry name" value="Kelch-typ_b-propeller"/>
</dbReference>
<feature type="domain" description="BTB" evidence="3">
    <location>
        <begin position="25"/>
        <end position="91"/>
    </location>
</feature>
<protein>
    <recommendedName>
        <fullName evidence="3">BTB domain-containing protein</fullName>
    </recommendedName>
</protein>
<accession>A0AAE0YAD4</accession>
<evidence type="ECO:0000256" key="1">
    <source>
        <dbReference type="ARBA" id="ARBA00022441"/>
    </source>
</evidence>
<dbReference type="SMART" id="SM00875">
    <property type="entry name" value="BACK"/>
    <property type="match status" value="1"/>
</dbReference>
<dbReference type="Pfam" id="PF07707">
    <property type="entry name" value="BACK"/>
    <property type="match status" value="1"/>
</dbReference>
<reference evidence="4" key="1">
    <citation type="journal article" date="2023" name="G3 (Bethesda)">
        <title>A reference genome for the long-term kleptoplast-retaining sea slug Elysia crispata morphotype clarki.</title>
        <authorList>
            <person name="Eastman K.E."/>
            <person name="Pendleton A.L."/>
            <person name="Shaikh M.A."/>
            <person name="Suttiyut T."/>
            <person name="Ogas R."/>
            <person name="Tomko P."/>
            <person name="Gavelis G."/>
            <person name="Widhalm J.R."/>
            <person name="Wisecaver J.H."/>
        </authorList>
    </citation>
    <scope>NUCLEOTIDE SEQUENCE</scope>
    <source>
        <strain evidence="4">ECLA1</strain>
    </source>
</reference>
<dbReference type="Gene3D" id="2.120.10.80">
    <property type="entry name" value="Kelch-type beta propeller"/>
    <property type="match status" value="1"/>
</dbReference>
<name>A0AAE0YAD4_9GAST</name>
<dbReference type="PANTHER" id="PTHR24412:SF489">
    <property type="entry name" value="RING FINGER DOMAIN AND KELCH REPEAT-CONTAINING PROTEIN DDB_G0271372"/>
    <property type="match status" value="1"/>
</dbReference>
<gene>
    <name evidence="4" type="ORF">RRG08_006734</name>
</gene>
<sequence>MSATNHFSCAILQRLSKQLRDEHYEDVEIAIGKRNFKCHRFILCACSLFFRNLFSESEAVEQAMFELTDIAPSTFQLILDCIYRGENVITRENALDIWKTASLLQIDFIQNACEVFLKENIDKETCVEVYKCAKHLESKTVSSEVWNKILKEFDYLVSSNDIFLLDADDMKHLVESKDLKINSEDTVVQVIMQWTKLYNDDTNVADANARDTILSTLLRASRLCLASSACLLELLIDPRVIYDAVALQLLRNALHYHLHPDRRHDFCPSAAAYRACKGLTNVILAIHPPGLKNGELTIIYKRFPEDCWKILCGAVTEVNAMQEHCKALVYDNSILVSTSDPVTSYPDMFRFFVDERGIELITFQQALSQRLNPAIVCHKNFLYVMGDDNGEVEIERLNLDNTGSHDWKEVGALAKPVSDAMATVLDNFIIIVGNTKQEESKSLIQCFDTDTLSLHTLGDYLSKAKEKRVFLKCWSGVYLLQEGGDLRWLHRAAESKLITLDYHERLRDPPVDLNSAVVFKEELIVLAEPLAAPVAAAAQNHAQGQGQNQEIICTQEETRHPFKSVHILRENFCCLMTGVVPSAFLHN</sequence>
<dbReference type="CDD" id="cd14733">
    <property type="entry name" value="BACK"/>
    <property type="match status" value="1"/>
</dbReference>